<dbReference type="PANTHER" id="PTHR24094">
    <property type="entry name" value="SECRETED PROTEIN"/>
    <property type="match status" value="1"/>
</dbReference>
<proteinExistence type="predicted"/>
<dbReference type="Proteomes" id="UP001501423">
    <property type="component" value="Unassembled WGS sequence"/>
</dbReference>
<feature type="domain" description="GmrSD restriction endonucleases C-terminal" evidence="2">
    <location>
        <begin position="145"/>
        <end position="256"/>
    </location>
</feature>
<dbReference type="InterPro" id="IPR011089">
    <property type="entry name" value="GmrSD_C"/>
</dbReference>
<dbReference type="PANTHER" id="PTHR24094:SF15">
    <property type="entry name" value="AMP-DEPENDENT SYNTHETASE_LIGASE DOMAIN-CONTAINING PROTEIN-RELATED"/>
    <property type="match status" value="1"/>
</dbReference>
<dbReference type="EMBL" id="BAAAVA010000068">
    <property type="protein sequence ID" value="GAA2940431.1"/>
    <property type="molecule type" value="Genomic_DNA"/>
</dbReference>
<keyword evidence="4" id="KW-1185">Reference proteome</keyword>
<reference evidence="3 4" key="1">
    <citation type="journal article" date="2019" name="Int. J. Syst. Evol. Microbiol.">
        <title>The Global Catalogue of Microorganisms (GCM) 10K type strain sequencing project: providing services to taxonomists for standard genome sequencing and annotation.</title>
        <authorList>
            <consortium name="The Broad Institute Genomics Platform"/>
            <consortium name="The Broad Institute Genome Sequencing Center for Infectious Disease"/>
            <person name="Wu L."/>
            <person name="Ma J."/>
        </authorList>
    </citation>
    <scope>NUCLEOTIDE SEQUENCE [LARGE SCALE GENOMIC DNA]</scope>
    <source>
        <strain evidence="3 4">JCM 9650</strain>
    </source>
</reference>
<protein>
    <recommendedName>
        <fullName evidence="2">GmrSD restriction endonucleases C-terminal domain-containing protein</fullName>
    </recommendedName>
</protein>
<name>A0ABN3X7K9_9ACTN</name>
<organism evidence="3 4">
    <name type="scientific">Streptomyces erythrogriseus</name>
    <dbReference type="NCBI Taxonomy" id="284027"/>
    <lineage>
        <taxon>Bacteria</taxon>
        <taxon>Bacillati</taxon>
        <taxon>Actinomycetota</taxon>
        <taxon>Actinomycetes</taxon>
        <taxon>Kitasatosporales</taxon>
        <taxon>Streptomycetaceae</taxon>
        <taxon>Streptomyces</taxon>
        <taxon>Streptomyces griseoincarnatus group</taxon>
    </lineage>
</organism>
<accession>A0ABN3X7K9</accession>
<dbReference type="Pfam" id="PF07510">
    <property type="entry name" value="GmrSD_C"/>
    <property type="match status" value="1"/>
</dbReference>
<evidence type="ECO:0000259" key="2">
    <source>
        <dbReference type="Pfam" id="PF07510"/>
    </source>
</evidence>
<gene>
    <name evidence="3" type="ORF">GCM10010478_47670</name>
</gene>
<evidence type="ECO:0000313" key="3">
    <source>
        <dbReference type="EMBL" id="GAA2940431.1"/>
    </source>
</evidence>
<feature type="compositionally biased region" description="Low complexity" evidence="1">
    <location>
        <begin position="55"/>
        <end position="67"/>
    </location>
</feature>
<comment type="caution">
    <text evidence="3">The sequence shown here is derived from an EMBL/GenBank/DDBJ whole genome shotgun (WGS) entry which is preliminary data.</text>
</comment>
<feature type="region of interest" description="Disordered" evidence="1">
    <location>
        <begin position="44"/>
        <end position="82"/>
    </location>
</feature>
<sequence length="262" mass="28217">MDSIPLTVTVGRGQHVRVMGRQQRWRSWGVAAAVATAALVTGCDPLSTEPEPDAKASASPAPASSAPGAGGEGSEEAESLPGLPGAEEARHALDGLVVAEQGSMAGYSRDKFPHWSSHGDKCDTREMVLQRDGSDVERDDQCRAVSGRWVSVYDGKAFIDASDLDIDHMVPLANAWRSGAKDWDQDKRKAFANDLTHPQLLAVSAATNRGKGDQGPEEWQPPLESYWCVYGRAWTSVKSTYGLSVTEDEKSMLVKMLDTCNA</sequence>
<evidence type="ECO:0000256" key="1">
    <source>
        <dbReference type="SAM" id="MobiDB-lite"/>
    </source>
</evidence>
<evidence type="ECO:0000313" key="4">
    <source>
        <dbReference type="Proteomes" id="UP001501423"/>
    </source>
</evidence>